<keyword evidence="2" id="KW-0812">Transmembrane</keyword>
<name>L0KMQ0_MESAW</name>
<dbReference type="HOGENOM" id="CLU_2130525_0_0_5"/>
<keyword evidence="4" id="KW-1185">Reference proteome</keyword>
<keyword evidence="2" id="KW-1133">Transmembrane helix</keyword>
<proteinExistence type="predicted"/>
<accession>L0KMQ0</accession>
<evidence type="ECO:0000313" key="4">
    <source>
        <dbReference type="Proteomes" id="UP000010998"/>
    </source>
</evidence>
<sequence>MHDLIAFFQTNAALVIGNPITFATFSVLFGSGGFIAGRYFLTERIANLESRIIRRDGEIAALKTGGRKKAEEPSLIPIIGTSVIESNATPLLGKWPDRRQSGKLSAPPRQRRA</sequence>
<feature type="transmembrane region" description="Helical" evidence="2">
    <location>
        <begin position="20"/>
        <end position="41"/>
    </location>
</feature>
<dbReference type="KEGG" id="mam:Mesau_02892"/>
<evidence type="ECO:0000256" key="1">
    <source>
        <dbReference type="SAM" id="MobiDB-lite"/>
    </source>
</evidence>
<organism evidence="3 4">
    <name type="scientific">Mesorhizobium australicum (strain HAMBI 3006 / LMG 24608 / WSM2073)</name>
    <dbReference type="NCBI Taxonomy" id="754035"/>
    <lineage>
        <taxon>Bacteria</taxon>
        <taxon>Pseudomonadati</taxon>
        <taxon>Pseudomonadota</taxon>
        <taxon>Alphaproteobacteria</taxon>
        <taxon>Hyphomicrobiales</taxon>
        <taxon>Phyllobacteriaceae</taxon>
        <taxon>Mesorhizobium</taxon>
    </lineage>
</organism>
<dbReference type="EMBL" id="CP003358">
    <property type="protein sequence ID" value="AGB45274.1"/>
    <property type="molecule type" value="Genomic_DNA"/>
</dbReference>
<dbReference type="AlphaFoldDB" id="L0KMQ0"/>
<dbReference type="RefSeq" id="WP_015316697.1">
    <property type="nucleotide sequence ID" value="NC_019973.1"/>
</dbReference>
<dbReference type="Proteomes" id="UP000010998">
    <property type="component" value="Chromosome"/>
</dbReference>
<evidence type="ECO:0000256" key="2">
    <source>
        <dbReference type="SAM" id="Phobius"/>
    </source>
</evidence>
<evidence type="ECO:0000313" key="3">
    <source>
        <dbReference type="EMBL" id="AGB45274.1"/>
    </source>
</evidence>
<protein>
    <submittedName>
        <fullName evidence="3">Uncharacterized protein</fullName>
    </submittedName>
</protein>
<dbReference type="GeneID" id="90990285"/>
<feature type="region of interest" description="Disordered" evidence="1">
    <location>
        <begin position="90"/>
        <end position="113"/>
    </location>
</feature>
<dbReference type="OrthoDB" id="8085208at2"/>
<keyword evidence="2" id="KW-0472">Membrane</keyword>
<reference evidence="4" key="1">
    <citation type="submission" date="2012-02" db="EMBL/GenBank/DDBJ databases">
        <title>Complete sequence of Mesorhizobium australicum WSM2073.</title>
        <authorList>
            <person name="Lucas S."/>
            <person name="Han J."/>
            <person name="Lapidus A."/>
            <person name="Cheng J.-F."/>
            <person name="Goodwin L."/>
            <person name="Pitluck S."/>
            <person name="Peters L."/>
            <person name="Gu W."/>
            <person name="Detter J.C."/>
            <person name="Han C."/>
            <person name="Tapia R."/>
            <person name="Land M."/>
            <person name="Hauser L."/>
            <person name="Kyrpides N."/>
            <person name="Ivanova N."/>
            <person name="Pagani I."/>
            <person name="Reeve W.G."/>
            <person name="Howieson J.G."/>
            <person name="Tiwari R.P."/>
            <person name="O'Hara G.W."/>
            <person name="Atkins C.A."/>
            <person name="Ronson C.W."/>
            <person name="Nandasena K.G."/>
            <person name="Woyke T."/>
        </authorList>
    </citation>
    <scope>NUCLEOTIDE SEQUENCE [LARGE SCALE GENOMIC DNA]</scope>
    <source>
        <strain evidence="4">LMG 24608 / HAMBI 3006 / WSM2073</strain>
    </source>
</reference>
<gene>
    <name evidence="3" type="ordered locus">Mesau_02892</name>
</gene>